<evidence type="ECO:0000313" key="1">
    <source>
        <dbReference type="EMBL" id="PFG21160.1"/>
    </source>
</evidence>
<sequence length="262" mass="27696">MWCLVDRGREDTGSSEGLTAAASGDGLTAVFHVERCPCCVSRGTVPVLCFTWNGARAVFHVERCPCCVSRGTVPVLCFTWNGARAGLVLALYAFVARPASRRIAAVEGVGSTVRTRDVLLSCGASGGLSVLRGVLCASGAQPTEARRTVSRGTTHGLNLLCTSTCCARGQARAGGRVELPKFDVVYRAWTLRTEDGLAALPLRGFTWNITPGSGRSTLSGPTWARAGDCRDEAREQTRPLWCKGSCAPVRSLCAGDVVRCGV</sequence>
<organism evidence="1 2">
    <name type="scientific">Serinibacter salmoneus</name>
    <dbReference type="NCBI Taxonomy" id="556530"/>
    <lineage>
        <taxon>Bacteria</taxon>
        <taxon>Bacillati</taxon>
        <taxon>Actinomycetota</taxon>
        <taxon>Actinomycetes</taxon>
        <taxon>Micrococcales</taxon>
        <taxon>Beutenbergiaceae</taxon>
        <taxon>Serinibacter</taxon>
    </lineage>
</organism>
<comment type="caution">
    <text evidence="1">The sequence shown here is derived from an EMBL/GenBank/DDBJ whole genome shotgun (WGS) entry which is preliminary data.</text>
</comment>
<keyword evidence="2" id="KW-1185">Reference proteome</keyword>
<proteinExistence type="predicted"/>
<protein>
    <submittedName>
        <fullName evidence="1">Uncharacterized protein</fullName>
    </submittedName>
</protein>
<accession>A0A2A9D5M9</accession>
<name>A0A2A9D5M9_9MICO</name>
<gene>
    <name evidence="1" type="ORF">ATL40_2783</name>
</gene>
<dbReference type="AlphaFoldDB" id="A0A2A9D5M9"/>
<reference evidence="1 2" key="1">
    <citation type="submission" date="2017-10" db="EMBL/GenBank/DDBJ databases">
        <title>Sequencing the genomes of 1000 actinobacteria strains.</title>
        <authorList>
            <person name="Klenk H.-P."/>
        </authorList>
    </citation>
    <scope>NUCLEOTIDE SEQUENCE [LARGE SCALE GENOMIC DNA]</scope>
    <source>
        <strain evidence="1 2">DSM 21801</strain>
    </source>
</reference>
<dbReference type="Proteomes" id="UP000224915">
    <property type="component" value="Unassembled WGS sequence"/>
</dbReference>
<dbReference type="EMBL" id="PDJD01000001">
    <property type="protein sequence ID" value="PFG21160.1"/>
    <property type="molecule type" value="Genomic_DNA"/>
</dbReference>
<evidence type="ECO:0000313" key="2">
    <source>
        <dbReference type="Proteomes" id="UP000224915"/>
    </source>
</evidence>